<sequence length="387" mass="45330">MGNIIKLLEGLVKSNSYYGLINNEIDNIANDITSGYDLKFIKKKYDYKNIDLLYEFAHYRILNAHKFSKSSRLFFDKYASMYSTPEIIGDYRGEKLKGSEIIDIGSGAGMQAIFFSKYSHVTGIEIDRVRYLLSLLNKRAYNSDANFINNDAFNDIRYSADIIFSDPLRPAMASKRKMDDLIPNPEIIMKRFNPNAGFVFDLPPQMRWENIGINGEREYISVNGYISRLTLYTMNPEKDFTSAVMLPERRRITGKPEEIKIVNQNNKIYDYLYLPDISLIYSKLLYKAIDDNMHLIYHDKKRLLFTSNEYIKNFFGRTYILEARSSIEKLKNELIKLNAGKIFFIFSIDTSEYYRLKNEMEKHLNGDKTYYIFKNNNCYLIARKING</sequence>
<dbReference type="Proteomes" id="UP000050320">
    <property type="component" value="Unassembled WGS sequence"/>
</dbReference>
<comment type="caution">
    <text evidence="1">The sequence shown here is derived from an EMBL/GenBank/DDBJ whole genome shotgun (WGS) entry which is preliminary data.</text>
</comment>
<dbReference type="CDD" id="cd02440">
    <property type="entry name" value="AdoMet_MTases"/>
    <property type="match status" value="1"/>
</dbReference>
<evidence type="ECO:0008006" key="3">
    <source>
        <dbReference type="Google" id="ProtNLM"/>
    </source>
</evidence>
<accession>A0A0Q0VMX2</accession>
<dbReference type="RefSeq" id="WP_055032496.1">
    <property type="nucleotide sequence ID" value="NZ_JBBYJF010000008.1"/>
</dbReference>
<proteinExistence type="predicted"/>
<name>A0A0Q0VMX2_9ARCH</name>
<dbReference type="EMBL" id="LKBG01000220">
    <property type="protein sequence ID" value="KQB34784.1"/>
    <property type="molecule type" value="Genomic_DNA"/>
</dbReference>
<reference evidence="1 2" key="1">
    <citation type="submission" date="2015-09" db="EMBL/GenBank/DDBJ databases">
        <title>Heavy metals and arsenic resistance mechanisms in polyextremophilic archaea of the family Ferroplasmaceae.</title>
        <authorList>
            <person name="Bulaev A.G."/>
            <person name="Kanygina A.V."/>
        </authorList>
    </citation>
    <scope>NUCLEOTIDE SEQUENCE [LARGE SCALE GENOMIC DNA]</scope>
    <source>
        <strain evidence="1 2">VT</strain>
    </source>
</reference>
<dbReference type="Gene3D" id="3.40.50.150">
    <property type="entry name" value="Vaccinia Virus protein VP39"/>
    <property type="match status" value="1"/>
</dbReference>
<keyword evidence="2" id="KW-1185">Reference proteome</keyword>
<dbReference type="AlphaFoldDB" id="A0A0Q0VMX2"/>
<dbReference type="OrthoDB" id="56872at2157"/>
<dbReference type="SUPFAM" id="SSF53335">
    <property type="entry name" value="S-adenosyl-L-methionine-dependent methyltransferases"/>
    <property type="match status" value="1"/>
</dbReference>
<organism evidence="1 2">
    <name type="scientific">Acidiplasma aeolicum</name>
    <dbReference type="NCBI Taxonomy" id="507754"/>
    <lineage>
        <taxon>Archaea</taxon>
        <taxon>Methanobacteriati</taxon>
        <taxon>Thermoplasmatota</taxon>
        <taxon>Thermoplasmata</taxon>
        <taxon>Thermoplasmatales</taxon>
        <taxon>Ferroplasmaceae</taxon>
        <taxon>Acidiplasma</taxon>
    </lineage>
</organism>
<dbReference type="InterPro" id="IPR029063">
    <property type="entry name" value="SAM-dependent_MTases_sf"/>
</dbReference>
<evidence type="ECO:0000313" key="1">
    <source>
        <dbReference type="EMBL" id="KQB34784.1"/>
    </source>
</evidence>
<protein>
    <recommendedName>
        <fullName evidence="3">Methyltransferase</fullName>
    </recommendedName>
</protein>
<gene>
    <name evidence="1" type="ORF">AOG54_00725</name>
</gene>
<evidence type="ECO:0000313" key="2">
    <source>
        <dbReference type="Proteomes" id="UP000050320"/>
    </source>
</evidence>